<proteinExistence type="predicted"/>
<protein>
    <submittedName>
        <fullName evidence="1">Uncharacterized protein</fullName>
    </submittedName>
</protein>
<organism evidence="1 2">
    <name type="scientific">Entomophthora muscae</name>
    <dbReference type="NCBI Taxonomy" id="34485"/>
    <lineage>
        <taxon>Eukaryota</taxon>
        <taxon>Fungi</taxon>
        <taxon>Fungi incertae sedis</taxon>
        <taxon>Zoopagomycota</taxon>
        <taxon>Entomophthoromycotina</taxon>
        <taxon>Entomophthoromycetes</taxon>
        <taxon>Entomophthorales</taxon>
        <taxon>Entomophthoraceae</taxon>
        <taxon>Entomophthora</taxon>
    </lineage>
</organism>
<dbReference type="Proteomes" id="UP001165960">
    <property type="component" value="Unassembled WGS sequence"/>
</dbReference>
<gene>
    <name evidence="1" type="ORF">DSO57_1032673</name>
</gene>
<accession>A0ACC2TND1</accession>
<comment type="caution">
    <text evidence="1">The sequence shown here is derived from an EMBL/GenBank/DDBJ whole genome shotgun (WGS) entry which is preliminary data.</text>
</comment>
<sequence>MESKKILVPLVKFVCFTLAPTLLLIWSTSPKLWTCLFSSAYLAGENLSQLLYLLNDLPGKANFLLSMGENLVCSLTYDKVEFALLPKVVTSHHYRASQTSTLMEPEVHPPIDSVPFTSGVAPGRTSCLVAGTLLMSLNSYL</sequence>
<evidence type="ECO:0000313" key="1">
    <source>
        <dbReference type="EMBL" id="KAJ9075752.1"/>
    </source>
</evidence>
<dbReference type="EMBL" id="QTSX02002377">
    <property type="protein sequence ID" value="KAJ9075752.1"/>
    <property type="molecule type" value="Genomic_DNA"/>
</dbReference>
<reference evidence="1" key="1">
    <citation type="submission" date="2022-04" db="EMBL/GenBank/DDBJ databases">
        <title>Genome of the entomopathogenic fungus Entomophthora muscae.</title>
        <authorList>
            <person name="Elya C."/>
            <person name="Lovett B.R."/>
            <person name="Lee E."/>
            <person name="Macias A.M."/>
            <person name="Hajek A.E."/>
            <person name="De Bivort B.L."/>
            <person name="Kasson M.T."/>
            <person name="De Fine Licht H.H."/>
            <person name="Stajich J.E."/>
        </authorList>
    </citation>
    <scope>NUCLEOTIDE SEQUENCE</scope>
    <source>
        <strain evidence="1">Berkeley</strain>
    </source>
</reference>
<evidence type="ECO:0000313" key="2">
    <source>
        <dbReference type="Proteomes" id="UP001165960"/>
    </source>
</evidence>
<name>A0ACC2TND1_9FUNG</name>
<keyword evidence="2" id="KW-1185">Reference proteome</keyword>